<dbReference type="InterPro" id="IPR012677">
    <property type="entry name" value="Nucleotide-bd_a/b_plait_sf"/>
</dbReference>
<evidence type="ECO:0000313" key="8">
    <source>
        <dbReference type="RefSeq" id="XP_011504368.1"/>
    </source>
</evidence>
<sequence length="203" mass="23407">MENDSQIPLPLEPIRSNNIEDRRLWVGNLDLRVNEYQFLKLVQNHGNIEKFDLLFHRSGPQAGLPRGYAFVTYKSSRDAERAIEALQNLKVGSKTIVVRYAHSINEADLDKPKPKIEIPALAGAKKDDKKISRETAIQAIEAKLKLMKESKEEFQLNKPLDGTPLIYQYQKSEHSKPSTSVRHYNRGSYHNSRKPYGRTRPRR</sequence>
<dbReference type="SUPFAM" id="SSF54928">
    <property type="entry name" value="RNA-binding domain, RBD"/>
    <property type="match status" value="1"/>
</dbReference>
<dbReference type="CDD" id="cd12355">
    <property type="entry name" value="RRM_RBM18"/>
    <property type="match status" value="1"/>
</dbReference>
<reference evidence="8" key="1">
    <citation type="submission" date="2025-08" db="UniProtKB">
        <authorList>
            <consortium name="RefSeq"/>
        </authorList>
    </citation>
    <scope>IDENTIFICATION</scope>
</reference>
<dbReference type="PROSITE" id="PS50102">
    <property type="entry name" value="RRM"/>
    <property type="match status" value="1"/>
</dbReference>
<dbReference type="InterPro" id="IPR039157">
    <property type="entry name" value="RBM18_RRM"/>
</dbReference>
<dbReference type="AlphaFoldDB" id="A0AAJ7E1H5"/>
<dbReference type="Proteomes" id="UP000695007">
    <property type="component" value="Unplaced"/>
</dbReference>
<gene>
    <name evidence="8" type="primary">LOC105367370</name>
</gene>
<dbReference type="PANTHER" id="PTHR48025:SF1">
    <property type="entry name" value="RRM DOMAIN-CONTAINING PROTEIN"/>
    <property type="match status" value="1"/>
</dbReference>
<evidence type="ECO:0000256" key="4">
    <source>
        <dbReference type="PROSITE-ProRule" id="PRU00176"/>
    </source>
</evidence>
<evidence type="ECO:0000259" key="6">
    <source>
        <dbReference type="PROSITE" id="PS50102"/>
    </source>
</evidence>
<keyword evidence="7" id="KW-1185">Reference proteome</keyword>
<name>A0AAJ7E1H5_9HYME</name>
<dbReference type="SMART" id="SM00360">
    <property type="entry name" value="RRM"/>
    <property type="match status" value="1"/>
</dbReference>
<feature type="region of interest" description="Disordered" evidence="5">
    <location>
        <begin position="167"/>
        <end position="203"/>
    </location>
</feature>
<protein>
    <recommendedName>
        <fullName evidence="1">Probable RNA-binding protein 18</fullName>
    </recommendedName>
    <alternativeName>
        <fullName evidence="3">RNA-binding motif protein 18</fullName>
    </alternativeName>
</protein>
<organism evidence="7 8">
    <name type="scientific">Ceratosolen solmsi marchali</name>
    <dbReference type="NCBI Taxonomy" id="326594"/>
    <lineage>
        <taxon>Eukaryota</taxon>
        <taxon>Metazoa</taxon>
        <taxon>Ecdysozoa</taxon>
        <taxon>Arthropoda</taxon>
        <taxon>Hexapoda</taxon>
        <taxon>Insecta</taxon>
        <taxon>Pterygota</taxon>
        <taxon>Neoptera</taxon>
        <taxon>Endopterygota</taxon>
        <taxon>Hymenoptera</taxon>
        <taxon>Apocrita</taxon>
        <taxon>Proctotrupomorpha</taxon>
        <taxon>Chalcidoidea</taxon>
        <taxon>Agaonidae</taxon>
        <taxon>Agaoninae</taxon>
        <taxon>Ceratosolen</taxon>
    </lineage>
</organism>
<dbReference type="PANTHER" id="PTHR48025">
    <property type="entry name" value="OS02G0815200 PROTEIN"/>
    <property type="match status" value="1"/>
</dbReference>
<dbReference type="RefSeq" id="XP_011504368.1">
    <property type="nucleotide sequence ID" value="XM_011506066.1"/>
</dbReference>
<evidence type="ECO:0000256" key="1">
    <source>
        <dbReference type="ARBA" id="ARBA00021141"/>
    </source>
</evidence>
<dbReference type="Pfam" id="PF00076">
    <property type="entry name" value="RRM_1"/>
    <property type="match status" value="1"/>
</dbReference>
<evidence type="ECO:0000313" key="7">
    <source>
        <dbReference type="Proteomes" id="UP000695007"/>
    </source>
</evidence>
<dbReference type="GO" id="GO:0003729">
    <property type="term" value="F:mRNA binding"/>
    <property type="evidence" value="ECO:0007669"/>
    <property type="project" value="TreeGrafter"/>
</dbReference>
<dbReference type="InterPro" id="IPR000504">
    <property type="entry name" value="RRM_dom"/>
</dbReference>
<keyword evidence="2 4" id="KW-0694">RNA-binding</keyword>
<feature type="domain" description="RRM" evidence="6">
    <location>
        <begin position="22"/>
        <end position="103"/>
    </location>
</feature>
<dbReference type="KEGG" id="csol:105367370"/>
<accession>A0AAJ7E1H5</accession>
<dbReference type="InterPro" id="IPR050502">
    <property type="entry name" value="Euk_RNA-bind_prot"/>
</dbReference>
<dbReference type="GeneID" id="105367370"/>
<evidence type="ECO:0000256" key="3">
    <source>
        <dbReference type="ARBA" id="ARBA00030780"/>
    </source>
</evidence>
<dbReference type="InterPro" id="IPR035979">
    <property type="entry name" value="RBD_domain_sf"/>
</dbReference>
<evidence type="ECO:0000256" key="2">
    <source>
        <dbReference type="ARBA" id="ARBA00022884"/>
    </source>
</evidence>
<feature type="compositionally biased region" description="Basic residues" evidence="5">
    <location>
        <begin position="191"/>
        <end position="203"/>
    </location>
</feature>
<proteinExistence type="predicted"/>
<evidence type="ECO:0000256" key="5">
    <source>
        <dbReference type="SAM" id="MobiDB-lite"/>
    </source>
</evidence>
<dbReference type="Gene3D" id="3.30.70.330">
    <property type="match status" value="1"/>
</dbReference>